<protein>
    <submittedName>
        <fullName evidence="3">Type VI secretion system contractile sheath large subunit</fullName>
    </submittedName>
</protein>
<evidence type="ECO:0000259" key="2">
    <source>
        <dbReference type="Pfam" id="PF18945"/>
    </source>
</evidence>
<feature type="domain" description="TssC1 N-terminal" evidence="1">
    <location>
        <begin position="64"/>
        <end position="372"/>
    </location>
</feature>
<dbReference type="PANTHER" id="PTHR35565:SF3">
    <property type="entry name" value="TYPE VI SECRETION SYSTEM SHEATH PROTEIN TSSC1"/>
    <property type="match status" value="1"/>
</dbReference>
<dbReference type="RefSeq" id="WP_344796538.1">
    <property type="nucleotide sequence ID" value="NZ_BAABBN010000004.1"/>
</dbReference>
<dbReference type="Pfam" id="PF18945">
    <property type="entry name" value="VipB_2"/>
    <property type="match status" value="1"/>
</dbReference>
<dbReference type="Pfam" id="PF05943">
    <property type="entry name" value="VipB"/>
    <property type="match status" value="1"/>
</dbReference>
<dbReference type="PANTHER" id="PTHR35565">
    <property type="entry name" value="CYTOPLASMIC PROTEIN-RELATED"/>
    <property type="match status" value="1"/>
</dbReference>
<gene>
    <name evidence="3" type="primary">tssC_1</name>
    <name evidence="3" type="ORF">GCM10022277_12270</name>
</gene>
<dbReference type="InterPro" id="IPR010269">
    <property type="entry name" value="T6SS_TssC-like"/>
</dbReference>
<evidence type="ECO:0000259" key="1">
    <source>
        <dbReference type="Pfam" id="PF05943"/>
    </source>
</evidence>
<comment type="caution">
    <text evidence="3">The sequence shown here is derived from an EMBL/GenBank/DDBJ whole genome shotgun (WGS) entry which is preliminary data.</text>
</comment>
<feature type="domain" description="TssC1 C-terminal" evidence="2">
    <location>
        <begin position="381"/>
        <end position="492"/>
    </location>
</feature>
<dbReference type="InterPro" id="IPR044031">
    <property type="entry name" value="TssC1_N"/>
</dbReference>
<sequence>MSTEAVADTLDASTEEASSLLEQAIGATKQTENSRAEELLRTLTEEALNGTVSWNKNLSVTFNDAISKIDRLISDQLSEVMHAPEFQKLEGSWRGLNHLVMNSETNASLKIRMISLSKKELYKDLSKAVEFDQSQVFKKVYESEFGTPGGEPYGTLIGDYEFTNHPEDIETLTNMSNVAASGFCPFISASSPALFGFDEWTELSKPRDLEKVFESLEYTKWRSFRESDDSRFVTLTMPRVLARLPYGSATMPVEEFGFEEFEVDEKTQVSITADHSDYCWMNASYVMGARMTDAYSKYGFCTAIRGAEGGGRVDNLPSHIFTSDDGDPDLKCPTEIGITDRREAELGKLGFLPLCHYKNTDYAVFFGAQTTQKPRQYDSPEATANAAISSRLPYLMATSRFAHYLKVMARDKIGSFMEAEDVESWLNRWILSYVNASEGGGQEIRAKYPLADAKVQVKEIPGSPGSYNAVAWLRPWLQMEELTTSLRLVAKIPEIGG</sequence>
<dbReference type="EMBL" id="BAABBN010000004">
    <property type="protein sequence ID" value="GAA3918555.1"/>
    <property type="molecule type" value="Genomic_DNA"/>
</dbReference>
<dbReference type="NCBIfam" id="TIGR03355">
    <property type="entry name" value="VI_chp_2"/>
    <property type="match status" value="1"/>
</dbReference>
<evidence type="ECO:0000313" key="4">
    <source>
        <dbReference type="Proteomes" id="UP001501565"/>
    </source>
</evidence>
<proteinExistence type="predicted"/>
<reference evidence="4" key="1">
    <citation type="journal article" date="2019" name="Int. J. Syst. Evol. Microbiol.">
        <title>The Global Catalogue of Microorganisms (GCM) 10K type strain sequencing project: providing services to taxonomists for standard genome sequencing and annotation.</title>
        <authorList>
            <consortium name="The Broad Institute Genomics Platform"/>
            <consortium name="The Broad Institute Genome Sequencing Center for Infectious Disease"/>
            <person name="Wu L."/>
            <person name="Ma J."/>
        </authorList>
    </citation>
    <scope>NUCLEOTIDE SEQUENCE [LARGE SCALE GENOMIC DNA]</scope>
    <source>
        <strain evidence="4">JCM 17551</strain>
    </source>
</reference>
<accession>A0ABP7MBR0</accession>
<organism evidence="3 4">
    <name type="scientific">Litoribacillus peritrichatus</name>
    <dbReference type="NCBI Taxonomy" id="718191"/>
    <lineage>
        <taxon>Bacteria</taxon>
        <taxon>Pseudomonadati</taxon>
        <taxon>Pseudomonadota</taxon>
        <taxon>Gammaproteobacteria</taxon>
        <taxon>Oceanospirillales</taxon>
        <taxon>Oceanospirillaceae</taxon>
        <taxon>Litoribacillus</taxon>
    </lineage>
</organism>
<dbReference type="Proteomes" id="UP001501565">
    <property type="component" value="Unassembled WGS sequence"/>
</dbReference>
<evidence type="ECO:0000313" key="3">
    <source>
        <dbReference type="EMBL" id="GAA3918555.1"/>
    </source>
</evidence>
<keyword evidence="4" id="KW-1185">Reference proteome</keyword>
<name>A0ABP7MBR0_9GAMM</name>
<dbReference type="InterPro" id="IPR044032">
    <property type="entry name" value="TssC1_C"/>
</dbReference>